<evidence type="ECO:0000313" key="3">
    <source>
        <dbReference type="Proteomes" id="UP000182062"/>
    </source>
</evidence>
<proteinExistence type="predicted"/>
<dbReference type="Proteomes" id="UP000182062">
    <property type="component" value="Unassembled WGS sequence"/>
</dbReference>
<comment type="caution">
    <text evidence="2">The sequence shown here is derived from an EMBL/GenBank/DDBJ whole genome shotgun (WGS) entry which is preliminary data.</text>
</comment>
<dbReference type="EMBL" id="MINN01000074">
    <property type="protein sequence ID" value="OIU72414.1"/>
    <property type="molecule type" value="Genomic_DNA"/>
</dbReference>
<protein>
    <submittedName>
        <fullName evidence="2">Uncharacterized protein</fullName>
    </submittedName>
</protein>
<dbReference type="AlphaFoldDB" id="A0A1J6W2N8"/>
<evidence type="ECO:0000256" key="1">
    <source>
        <dbReference type="SAM" id="MobiDB-lite"/>
    </source>
</evidence>
<name>A0A1J6W2N8_9BACI</name>
<accession>A0A1J6W2N8</accession>
<evidence type="ECO:0000313" key="2">
    <source>
        <dbReference type="EMBL" id="OIU72414.1"/>
    </source>
</evidence>
<organism evidence="2 3">
    <name type="scientific">Rossellomorea aquimaris</name>
    <dbReference type="NCBI Taxonomy" id="189382"/>
    <lineage>
        <taxon>Bacteria</taxon>
        <taxon>Bacillati</taxon>
        <taxon>Bacillota</taxon>
        <taxon>Bacilli</taxon>
        <taxon>Bacillales</taxon>
        <taxon>Bacillaceae</taxon>
        <taxon>Rossellomorea</taxon>
    </lineage>
</organism>
<sequence>MLVASGRAASAFLPGGDAEEARGSPEESEVLHGNQQRHNSGIKTNHILGKLKMTNIIVANI</sequence>
<keyword evidence="3" id="KW-1185">Reference proteome</keyword>
<feature type="region of interest" description="Disordered" evidence="1">
    <location>
        <begin position="1"/>
        <end position="41"/>
    </location>
</feature>
<gene>
    <name evidence="2" type="ORF">BHE18_07250</name>
</gene>
<reference evidence="2 3" key="1">
    <citation type="submission" date="2016-09" db="EMBL/GenBank/DDBJ databases">
        <title>Bacillus aquimaris SAMM genome sequence reveals colonization and biosurfactant production capacities.</title>
        <authorList>
            <person name="Waghmode S.R."/>
            <person name="Suryavanshi M.V."/>
        </authorList>
    </citation>
    <scope>NUCLEOTIDE SEQUENCE [LARGE SCALE GENOMIC DNA]</scope>
    <source>
        <strain evidence="2 3">SAMM</strain>
    </source>
</reference>